<gene>
    <name evidence="2" type="ORF">ACFSFX_06530</name>
</gene>
<dbReference type="InterPro" id="IPR050855">
    <property type="entry name" value="NDM-1-like"/>
</dbReference>
<keyword evidence="3" id="KW-1185">Reference proteome</keyword>
<dbReference type="InterPro" id="IPR001279">
    <property type="entry name" value="Metallo-B-lactamas"/>
</dbReference>
<name>A0ABW4Q6D2_9MICC</name>
<dbReference type="SUPFAM" id="SSF56281">
    <property type="entry name" value="Metallo-hydrolase/oxidoreductase"/>
    <property type="match status" value="1"/>
</dbReference>
<evidence type="ECO:0000313" key="3">
    <source>
        <dbReference type="Proteomes" id="UP001597307"/>
    </source>
</evidence>
<proteinExistence type="predicted"/>
<accession>A0ABW4Q6D2</accession>
<organism evidence="2 3">
    <name type="scientific">Arthrobacter flavus</name>
    <dbReference type="NCBI Taxonomy" id="95172"/>
    <lineage>
        <taxon>Bacteria</taxon>
        <taxon>Bacillati</taxon>
        <taxon>Actinomycetota</taxon>
        <taxon>Actinomycetes</taxon>
        <taxon>Micrococcales</taxon>
        <taxon>Micrococcaceae</taxon>
        <taxon>Arthrobacter</taxon>
    </lineage>
</organism>
<dbReference type="InterPro" id="IPR036866">
    <property type="entry name" value="RibonucZ/Hydroxyglut_hydro"/>
</dbReference>
<dbReference type="PANTHER" id="PTHR42951">
    <property type="entry name" value="METALLO-BETA-LACTAMASE DOMAIN-CONTAINING"/>
    <property type="match status" value="1"/>
</dbReference>
<dbReference type="PANTHER" id="PTHR42951:SF4">
    <property type="entry name" value="ACYL-COENZYME A THIOESTERASE MBLAC2"/>
    <property type="match status" value="1"/>
</dbReference>
<sequence length="292" mass="31500">MSETPAVDTVSKETESRWREVGPQTWILRDAGYRVNPGLVVGTERALVIDTGAGPAQAAAILDAVRELTDLPVTAVNTHSHFDHAFGNAYFAAQGVTDIWATARCAEDLAQTGEQQRQFVAELEPAMADDAGPHTAIHPANRVVDGGPVDLDLGGISVTLFHLGRGHTDNDLLIGAGNVLFTGDLVEEGADPGFEDSYPADWIRTLGKIAALEDLYDVFVPGHGNPVGVEFVTAQLYKMRTAVRVTKVAMDEASVDMTKAIPILPYGPEQSRALLIRLRTLAHWKWHKTATS</sequence>
<feature type="domain" description="Metallo-beta-lactamase" evidence="1">
    <location>
        <begin position="34"/>
        <end position="223"/>
    </location>
</feature>
<evidence type="ECO:0000313" key="2">
    <source>
        <dbReference type="EMBL" id="MFD1846253.1"/>
    </source>
</evidence>
<comment type="caution">
    <text evidence="2">The sequence shown here is derived from an EMBL/GenBank/DDBJ whole genome shotgun (WGS) entry which is preliminary data.</text>
</comment>
<dbReference type="Gene3D" id="3.60.15.10">
    <property type="entry name" value="Ribonuclease Z/Hydroxyacylglutathione hydrolase-like"/>
    <property type="match status" value="1"/>
</dbReference>
<dbReference type="EMBL" id="JBHUGA010000011">
    <property type="protein sequence ID" value="MFD1846253.1"/>
    <property type="molecule type" value="Genomic_DNA"/>
</dbReference>
<protein>
    <submittedName>
        <fullName evidence="2">MBL fold metallo-hydrolase</fullName>
    </submittedName>
</protein>
<evidence type="ECO:0000259" key="1">
    <source>
        <dbReference type="SMART" id="SM00849"/>
    </source>
</evidence>
<dbReference type="SMART" id="SM00849">
    <property type="entry name" value="Lactamase_B"/>
    <property type="match status" value="1"/>
</dbReference>
<dbReference type="CDD" id="cd16282">
    <property type="entry name" value="metallo-hydrolase-like_MBL-fold"/>
    <property type="match status" value="1"/>
</dbReference>
<dbReference type="Pfam" id="PF00753">
    <property type="entry name" value="Lactamase_B"/>
    <property type="match status" value="1"/>
</dbReference>
<reference evidence="3" key="1">
    <citation type="journal article" date="2019" name="Int. J. Syst. Evol. Microbiol.">
        <title>The Global Catalogue of Microorganisms (GCM) 10K type strain sequencing project: providing services to taxonomists for standard genome sequencing and annotation.</title>
        <authorList>
            <consortium name="The Broad Institute Genomics Platform"/>
            <consortium name="The Broad Institute Genome Sequencing Center for Infectious Disease"/>
            <person name="Wu L."/>
            <person name="Ma J."/>
        </authorList>
    </citation>
    <scope>NUCLEOTIDE SEQUENCE [LARGE SCALE GENOMIC DNA]</scope>
    <source>
        <strain evidence="3">JCM 11496</strain>
    </source>
</reference>
<dbReference type="Proteomes" id="UP001597307">
    <property type="component" value="Unassembled WGS sequence"/>
</dbReference>
<dbReference type="RefSeq" id="WP_343879892.1">
    <property type="nucleotide sequence ID" value="NZ_BAAAIJ010000047.1"/>
</dbReference>